<dbReference type="Proteomes" id="UP000030765">
    <property type="component" value="Unassembled WGS sequence"/>
</dbReference>
<gene>
    <name evidence="1" type="ORF">ZHAS_00007942</name>
</gene>
<evidence type="ECO:0000313" key="2">
    <source>
        <dbReference type="EnsemblMetazoa" id="ASIC007942-PA"/>
    </source>
</evidence>
<name>A0A084VR42_ANOSI</name>
<keyword evidence="3" id="KW-1185">Reference proteome</keyword>
<accession>A0A084VR42</accession>
<dbReference type="VEuPathDB" id="VectorBase:ASIC007942"/>
<dbReference type="EnsemblMetazoa" id="ASIC007942-RA">
    <property type="protein sequence ID" value="ASIC007942-PA"/>
    <property type="gene ID" value="ASIC007942"/>
</dbReference>
<reference evidence="1 3" key="1">
    <citation type="journal article" date="2014" name="BMC Genomics">
        <title>Genome sequence of Anopheles sinensis provides insight into genetics basis of mosquito competence for malaria parasites.</title>
        <authorList>
            <person name="Zhou D."/>
            <person name="Zhang D."/>
            <person name="Ding G."/>
            <person name="Shi L."/>
            <person name="Hou Q."/>
            <person name="Ye Y."/>
            <person name="Xu Y."/>
            <person name="Zhou H."/>
            <person name="Xiong C."/>
            <person name="Li S."/>
            <person name="Yu J."/>
            <person name="Hong S."/>
            <person name="Yu X."/>
            <person name="Zou P."/>
            <person name="Chen C."/>
            <person name="Chang X."/>
            <person name="Wang W."/>
            <person name="Lv Y."/>
            <person name="Sun Y."/>
            <person name="Ma L."/>
            <person name="Shen B."/>
            <person name="Zhu C."/>
        </authorList>
    </citation>
    <scope>NUCLEOTIDE SEQUENCE [LARGE SCALE GENOMIC DNA]</scope>
</reference>
<organism evidence="1">
    <name type="scientific">Anopheles sinensis</name>
    <name type="common">Mosquito</name>
    <dbReference type="NCBI Taxonomy" id="74873"/>
    <lineage>
        <taxon>Eukaryota</taxon>
        <taxon>Metazoa</taxon>
        <taxon>Ecdysozoa</taxon>
        <taxon>Arthropoda</taxon>
        <taxon>Hexapoda</taxon>
        <taxon>Insecta</taxon>
        <taxon>Pterygota</taxon>
        <taxon>Neoptera</taxon>
        <taxon>Endopterygota</taxon>
        <taxon>Diptera</taxon>
        <taxon>Nematocera</taxon>
        <taxon>Culicoidea</taxon>
        <taxon>Culicidae</taxon>
        <taxon>Anophelinae</taxon>
        <taxon>Anopheles</taxon>
    </lineage>
</organism>
<proteinExistence type="predicted"/>
<reference evidence="2" key="2">
    <citation type="submission" date="2020-05" db="UniProtKB">
        <authorList>
            <consortium name="EnsemblMetazoa"/>
        </authorList>
    </citation>
    <scope>IDENTIFICATION</scope>
</reference>
<protein>
    <submittedName>
        <fullName evidence="1 2">Uncharacterized protein</fullName>
    </submittedName>
</protein>
<dbReference type="AlphaFoldDB" id="A0A084VR42"/>
<evidence type="ECO:0000313" key="3">
    <source>
        <dbReference type="Proteomes" id="UP000030765"/>
    </source>
</evidence>
<dbReference type="EMBL" id="KE525014">
    <property type="protein sequence ID" value="KFB40436.1"/>
    <property type="molecule type" value="Genomic_DNA"/>
</dbReference>
<evidence type="ECO:0000313" key="1">
    <source>
        <dbReference type="EMBL" id="KFB40436.1"/>
    </source>
</evidence>
<dbReference type="EMBL" id="ATLV01015458">
    <property type="status" value="NOT_ANNOTATED_CDS"/>
    <property type="molecule type" value="Genomic_DNA"/>
</dbReference>
<sequence>MVRNECTGIETLGYPRIRLGNAVSNGSDDEQSIHRTAFPLALNLAQAKEAQPQLALYSHKPNLNHGVQINIPSSRGTFTLFIVESRPAARAPL</sequence>